<name>A0A5J4S9X9_9ZZZZ</name>
<reference evidence="2" key="1">
    <citation type="submission" date="2019-03" db="EMBL/GenBank/DDBJ databases">
        <title>Single cell metagenomics reveals metabolic interactions within the superorganism composed of flagellate Streblomastix strix and complex community of Bacteroidetes bacteria on its surface.</title>
        <authorList>
            <person name="Treitli S.C."/>
            <person name="Kolisko M."/>
            <person name="Husnik F."/>
            <person name="Keeling P."/>
            <person name="Hampl V."/>
        </authorList>
    </citation>
    <scope>NUCLEOTIDE SEQUENCE</scope>
    <source>
        <strain evidence="2">STM</strain>
    </source>
</reference>
<dbReference type="Gene3D" id="1.10.260.40">
    <property type="entry name" value="lambda repressor-like DNA-binding domains"/>
    <property type="match status" value="1"/>
</dbReference>
<dbReference type="InterPro" id="IPR010982">
    <property type="entry name" value="Lambda_DNA-bd_dom_sf"/>
</dbReference>
<dbReference type="Pfam" id="PF01381">
    <property type="entry name" value="HTH_3"/>
    <property type="match status" value="1"/>
</dbReference>
<evidence type="ECO:0000313" key="2">
    <source>
        <dbReference type="EMBL" id="KAA6342914.1"/>
    </source>
</evidence>
<dbReference type="AlphaFoldDB" id="A0A5J4S9X9"/>
<evidence type="ECO:0000259" key="1">
    <source>
        <dbReference type="PROSITE" id="PS50943"/>
    </source>
</evidence>
<comment type="caution">
    <text evidence="2">The sequence shown here is derived from an EMBL/GenBank/DDBJ whole genome shotgun (WGS) entry which is preliminary data.</text>
</comment>
<protein>
    <recommendedName>
        <fullName evidence="1">HTH cro/C1-type domain-containing protein</fullName>
    </recommendedName>
</protein>
<dbReference type="EMBL" id="SNRY01000299">
    <property type="protein sequence ID" value="KAA6342914.1"/>
    <property type="molecule type" value="Genomic_DNA"/>
</dbReference>
<dbReference type="CDD" id="cd00093">
    <property type="entry name" value="HTH_XRE"/>
    <property type="match status" value="1"/>
</dbReference>
<gene>
    <name evidence="2" type="ORF">EZS27_009374</name>
</gene>
<organism evidence="2">
    <name type="scientific">termite gut metagenome</name>
    <dbReference type="NCBI Taxonomy" id="433724"/>
    <lineage>
        <taxon>unclassified sequences</taxon>
        <taxon>metagenomes</taxon>
        <taxon>organismal metagenomes</taxon>
    </lineage>
</organism>
<dbReference type="InterPro" id="IPR001387">
    <property type="entry name" value="Cro/C1-type_HTH"/>
</dbReference>
<dbReference type="SMART" id="SM00530">
    <property type="entry name" value="HTH_XRE"/>
    <property type="match status" value="1"/>
</dbReference>
<sequence length="120" mass="13826">MKEVEKEIISNIIKIRIERGIKQATIASEIDIDSSTYSKIESGQVGLSIERLAQIAICFKMSIIDIIVYPKKYVNVEELSDEDKKKYKPKVLIQLELDEDKKEQVLKIIFGENNLEILNK</sequence>
<accession>A0A5J4S9X9</accession>
<dbReference type="GO" id="GO:0003677">
    <property type="term" value="F:DNA binding"/>
    <property type="evidence" value="ECO:0007669"/>
    <property type="project" value="InterPro"/>
</dbReference>
<dbReference type="PROSITE" id="PS50943">
    <property type="entry name" value="HTH_CROC1"/>
    <property type="match status" value="1"/>
</dbReference>
<feature type="domain" description="HTH cro/C1-type" evidence="1">
    <location>
        <begin position="12"/>
        <end position="66"/>
    </location>
</feature>
<proteinExistence type="predicted"/>
<dbReference type="SUPFAM" id="SSF47413">
    <property type="entry name" value="lambda repressor-like DNA-binding domains"/>
    <property type="match status" value="1"/>
</dbReference>